<dbReference type="AlphaFoldDB" id="A0A1U7DD20"/>
<keyword evidence="4" id="KW-0679">Respiratory chain</keyword>
<dbReference type="PRINTS" id="PR00605">
    <property type="entry name" value="CYTCHROMECIC"/>
</dbReference>
<dbReference type="InterPro" id="IPR009056">
    <property type="entry name" value="Cyt_c-like_dom"/>
</dbReference>
<dbReference type="Gene3D" id="1.10.760.10">
    <property type="entry name" value="Cytochrome c-like domain"/>
    <property type="match status" value="2"/>
</dbReference>
<dbReference type="InterPro" id="IPR051459">
    <property type="entry name" value="Cytochrome_c-type_DH"/>
</dbReference>
<evidence type="ECO:0000256" key="1">
    <source>
        <dbReference type="ARBA" id="ARBA00001926"/>
    </source>
</evidence>
<evidence type="ECO:0000256" key="3">
    <source>
        <dbReference type="ARBA" id="ARBA00022617"/>
    </source>
</evidence>
<dbReference type="SUPFAM" id="SSF46626">
    <property type="entry name" value="Cytochrome c"/>
    <property type="match status" value="1"/>
</dbReference>
<dbReference type="KEGG" id="tpro:Ga0080559_TMP91"/>
<dbReference type="InterPro" id="IPR036909">
    <property type="entry name" value="Cyt_c-like_dom_sf"/>
</dbReference>
<dbReference type="GO" id="GO:0005506">
    <property type="term" value="F:iron ion binding"/>
    <property type="evidence" value="ECO:0007669"/>
    <property type="project" value="InterPro"/>
</dbReference>
<evidence type="ECO:0000256" key="5">
    <source>
        <dbReference type="ARBA" id="ARBA00022723"/>
    </source>
</evidence>
<dbReference type="PROSITE" id="PS51007">
    <property type="entry name" value="CYTC"/>
    <property type="match status" value="1"/>
</dbReference>
<dbReference type="Proteomes" id="UP000186559">
    <property type="component" value="Plasmid pTPRO2"/>
</dbReference>
<name>A0A1U7DD20_9RHOB</name>
<evidence type="ECO:0000256" key="9">
    <source>
        <dbReference type="SAM" id="MobiDB-lite"/>
    </source>
</evidence>
<dbReference type="GO" id="GO:0009055">
    <property type="term" value="F:electron transfer activity"/>
    <property type="evidence" value="ECO:0007669"/>
    <property type="project" value="InterPro"/>
</dbReference>
<feature type="domain" description="Cytochrome c" evidence="10">
    <location>
        <begin position="1"/>
        <end position="95"/>
    </location>
</feature>
<organism evidence="11 12">
    <name type="scientific">Salipiger profundus</name>
    <dbReference type="NCBI Taxonomy" id="1229727"/>
    <lineage>
        <taxon>Bacteria</taxon>
        <taxon>Pseudomonadati</taxon>
        <taxon>Pseudomonadota</taxon>
        <taxon>Alphaproteobacteria</taxon>
        <taxon>Rhodobacterales</taxon>
        <taxon>Roseobacteraceae</taxon>
        <taxon>Salipiger</taxon>
    </lineage>
</organism>
<evidence type="ECO:0000256" key="6">
    <source>
        <dbReference type="ARBA" id="ARBA00022982"/>
    </source>
</evidence>
<sequence length="116" mass="12793">MLYAENCASCHGAGLEGQPEWRTPGADGRLPAPPHDETGHTWHHPDSLLFDYTKLGGAALLARQGVEFDSGMPGFADVLTDQQIHNILAFIRSTWPDRIREVQAARTEADEQRGEN</sequence>
<accession>A0A1U7DD20</accession>
<evidence type="ECO:0000256" key="8">
    <source>
        <dbReference type="PROSITE-ProRule" id="PRU00433"/>
    </source>
</evidence>
<evidence type="ECO:0000313" key="12">
    <source>
        <dbReference type="Proteomes" id="UP000186559"/>
    </source>
</evidence>
<gene>
    <name evidence="11" type="ORF">Ga0080559_TMP91</name>
</gene>
<dbReference type="EMBL" id="CP014798">
    <property type="protein sequence ID" value="APX26023.1"/>
    <property type="molecule type" value="Genomic_DNA"/>
</dbReference>
<keyword evidence="12" id="KW-1185">Reference proteome</keyword>
<reference evidence="11 12" key="1">
    <citation type="submission" date="2016-03" db="EMBL/GenBank/DDBJ databases">
        <title>Deep-sea bacteria in the southern Pacific.</title>
        <authorList>
            <person name="Tang K."/>
        </authorList>
    </citation>
    <scope>NUCLEOTIDE SEQUENCE [LARGE SCALE GENOMIC DNA]</scope>
    <source>
        <strain evidence="11 12">JLT2016</strain>
        <plasmid evidence="12">Plasmid ptpro2</plasmid>
    </source>
</reference>
<dbReference type="PANTHER" id="PTHR35008:SF4">
    <property type="entry name" value="BLL4482 PROTEIN"/>
    <property type="match status" value="1"/>
</dbReference>
<evidence type="ECO:0000256" key="2">
    <source>
        <dbReference type="ARBA" id="ARBA00022448"/>
    </source>
</evidence>
<keyword evidence="2" id="KW-0813">Transport</keyword>
<keyword evidence="7 8" id="KW-0408">Iron</keyword>
<dbReference type="Pfam" id="PF00034">
    <property type="entry name" value="Cytochrom_C"/>
    <property type="match status" value="1"/>
</dbReference>
<evidence type="ECO:0000256" key="7">
    <source>
        <dbReference type="ARBA" id="ARBA00023004"/>
    </source>
</evidence>
<keyword evidence="5 8" id="KW-0479">Metal-binding</keyword>
<dbReference type="GO" id="GO:0020037">
    <property type="term" value="F:heme binding"/>
    <property type="evidence" value="ECO:0007669"/>
    <property type="project" value="InterPro"/>
</dbReference>
<proteinExistence type="predicted"/>
<keyword evidence="6" id="KW-0249">Electron transport</keyword>
<evidence type="ECO:0000256" key="4">
    <source>
        <dbReference type="ARBA" id="ARBA00022660"/>
    </source>
</evidence>
<protein>
    <submittedName>
        <fullName evidence="11">Cytochrome C oxidase, cbb3-type, subunit III</fullName>
    </submittedName>
</protein>
<evidence type="ECO:0000313" key="11">
    <source>
        <dbReference type="EMBL" id="APX26023.1"/>
    </source>
</evidence>
<keyword evidence="3 8" id="KW-0349">Heme</keyword>
<feature type="region of interest" description="Disordered" evidence="9">
    <location>
        <begin position="14"/>
        <end position="42"/>
    </location>
</feature>
<keyword evidence="11" id="KW-0614">Plasmid</keyword>
<geneLocation type="plasmid" evidence="12">
    <name>ptpro2</name>
</geneLocation>
<dbReference type="PANTHER" id="PTHR35008">
    <property type="entry name" value="BLL4482 PROTEIN-RELATED"/>
    <property type="match status" value="1"/>
</dbReference>
<evidence type="ECO:0000259" key="10">
    <source>
        <dbReference type="PROSITE" id="PS51007"/>
    </source>
</evidence>
<dbReference type="InterPro" id="IPR008168">
    <property type="entry name" value="Cyt_C_IC"/>
</dbReference>
<comment type="cofactor">
    <cofactor evidence="1">
        <name>heme c</name>
        <dbReference type="ChEBI" id="CHEBI:61717"/>
    </cofactor>
</comment>